<dbReference type="GO" id="GO:0003723">
    <property type="term" value="F:RNA binding"/>
    <property type="evidence" value="ECO:0007669"/>
    <property type="project" value="InterPro"/>
</dbReference>
<evidence type="ECO:0000313" key="10">
    <source>
        <dbReference type="Proteomes" id="UP000366945"/>
    </source>
</evidence>
<dbReference type="GO" id="GO:1990481">
    <property type="term" value="P:mRNA pseudouridine synthesis"/>
    <property type="evidence" value="ECO:0007669"/>
    <property type="project" value="TreeGrafter"/>
</dbReference>
<evidence type="ECO:0000259" key="6">
    <source>
        <dbReference type="Pfam" id="PF01509"/>
    </source>
</evidence>
<reference evidence="9 10" key="1">
    <citation type="submission" date="2019-08" db="EMBL/GenBank/DDBJ databases">
        <authorList>
            <person name="Peeters C."/>
        </authorList>
    </citation>
    <scope>NUCLEOTIDE SEQUENCE [LARGE SCALE GENOMIC DNA]</scope>
    <source>
        <strain evidence="9 10">LMG 31114</strain>
    </source>
</reference>
<dbReference type="Pfam" id="PF16198">
    <property type="entry name" value="TruB_C_2"/>
    <property type="match status" value="1"/>
</dbReference>
<proteinExistence type="inferred from homology"/>
<comment type="function">
    <text evidence="5">Responsible for synthesis of pseudouridine from uracil-55 in the psi GC loop of transfer RNAs.</text>
</comment>
<feature type="domain" description="Pseudouridine synthase II N-terminal" evidence="6">
    <location>
        <begin position="40"/>
        <end position="190"/>
    </location>
</feature>
<dbReference type="Proteomes" id="UP000366945">
    <property type="component" value="Unassembled WGS sequence"/>
</dbReference>
<dbReference type="SUPFAM" id="SSF55120">
    <property type="entry name" value="Pseudouridine synthase"/>
    <property type="match status" value="1"/>
</dbReference>
<keyword evidence="4 5" id="KW-0413">Isomerase</keyword>
<dbReference type="PANTHER" id="PTHR13767">
    <property type="entry name" value="TRNA-PSEUDOURIDINE SYNTHASE"/>
    <property type="match status" value="1"/>
</dbReference>
<dbReference type="EMBL" id="CABPSK010000001">
    <property type="protein sequence ID" value="VVD82443.1"/>
    <property type="molecule type" value="Genomic_DNA"/>
</dbReference>
<dbReference type="InterPro" id="IPR036974">
    <property type="entry name" value="PUA_sf"/>
</dbReference>
<dbReference type="InterPro" id="IPR020103">
    <property type="entry name" value="PsdUridine_synth_cat_dom_sf"/>
</dbReference>
<dbReference type="Pfam" id="PF01509">
    <property type="entry name" value="TruB_N"/>
    <property type="match status" value="1"/>
</dbReference>
<dbReference type="Pfam" id="PF09157">
    <property type="entry name" value="TruB-C_2"/>
    <property type="match status" value="1"/>
</dbReference>
<evidence type="ECO:0000256" key="5">
    <source>
        <dbReference type="HAMAP-Rule" id="MF_01080"/>
    </source>
</evidence>
<feature type="active site" description="Nucleophile" evidence="5">
    <location>
        <position position="55"/>
    </location>
</feature>
<organism evidence="9 10">
    <name type="scientific">Pandoraea pneumonica</name>
    <dbReference type="NCBI Taxonomy" id="2508299"/>
    <lineage>
        <taxon>Bacteria</taxon>
        <taxon>Pseudomonadati</taxon>
        <taxon>Pseudomonadota</taxon>
        <taxon>Betaproteobacteria</taxon>
        <taxon>Burkholderiales</taxon>
        <taxon>Burkholderiaceae</taxon>
        <taxon>Pandoraea</taxon>
    </lineage>
</organism>
<evidence type="ECO:0000259" key="7">
    <source>
        <dbReference type="Pfam" id="PF09157"/>
    </source>
</evidence>
<evidence type="ECO:0000256" key="2">
    <source>
        <dbReference type="ARBA" id="ARBA00005642"/>
    </source>
</evidence>
<evidence type="ECO:0000313" key="9">
    <source>
        <dbReference type="EMBL" id="VVD82443.1"/>
    </source>
</evidence>
<dbReference type="RefSeq" id="WP_150678516.1">
    <property type="nucleotide sequence ID" value="NZ_CABPSK010000001.1"/>
</dbReference>
<keyword evidence="10" id="KW-1185">Reference proteome</keyword>
<dbReference type="InterPro" id="IPR015240">
    <property type="entry name" value="tRNA_sdUridine_synth_fam1_C"/>
</dbReference>
<dbReference type="FunFam" id="3.30.2350.10:FF:000011">
    <property type="entry name" value="tRNA pseudouridine synthase B"/>
    <property type="match status" value="1"/>
</dbReference>
<gene>
    <name evidence="5" type="primary">truB</name>
    <name evidence="9" type="ORF">PPN31114_01200</name>
</gene>
<evidence type="ECO:0000256" key="4">
    <source>
        <dbReference type="ARBA" id="ARBA00023235"/>
    </source>
</evidence>
<dbReference type="GO" id="GO:0160148">
    <property type="term" value="F:tRNA pseudouridine(55) synthase activity"/>
    <property type="evidence" value="ECO:0007669"/>
    <property type="project" value="UniProtKB-EC"/>
</dbReference>
<dbReference type="GO" id="GO:0031119">
    <property type="term" value="P:tRNA pseudouridine synthesis"/>
    <property type="evidence" value="ECO:0007669"/>
    <property type="project" value="UniProtKB-UniRule"/>
</dbReference>
<dbReference type="GeneID" id="300403256"/>
<protein>
    <recommendedName>
        <fullName evidence="5">tRNA pseudouridine synthase B</fullName>
        <ecNumber evidence="5">5.4.99.25</ecNumber>
    </recommendedName>
    <alternativeName>
        <fullName evidence="5">tRNA pseudouridine(55) synthase</fullName>
        <shortName evidence="5">Psi55 synthase</shortName>
    </alternativeName>
    <alternativeName>
        <fullName evidence="5">tRNA pseudouridylate synthase</fullName>
    </alternativeName>
    <alternativeName>
        <fullName evidence="5">tRNA-uridine isomerase</fullName>
    </alternativeName>
</protein>
<dbReference type="HAMAP" id="MF_01080">
    <property type="entry name" value="TruB_bact"/>
    <property type="match status" value="1"/>
</dbReference>
<dbReference type="OrthoDB" id="9802309at2"/>
<dbReference type="PANTHER" id="PTHR13767:SF2">
    <property type="entry name" value="PSEUDOURIDYLATE SYNTHASE TRUB1"/>
    <property type="match status" value="1"/>
</dbReference>
<comment type="catalytic activity">
    <reaction evidence="1 5">
        <text>uridine(55) in tRNA = pseudouridine(55) in tRNA</text>
        <dbReference type="Rhea" id="RHEA:42532"/>
        <dbReference type="Rhea" id="RHEA-COMP:10101"/>
        <dbReference type="Rhea" id="RHEA-COMP:10102"/>
        <dbReference type="ChEBI" id="CHEBI:65314"/>
        <dbReference type="ChEBI" id="CHEBI:65315"/>
        <dbReference type="EC" id="5.4.99.25"/>
    </reaction>
</comment>
<accession>A0A5E4T637</accession>
<dbReference type="AlphaFoldDB" id="A0A5E4T637"/>
<dbReference type="InterPro" id="IPR002501">
    <property type="entry name" value="PsdUridine_synth_N"/>
</dbReference>
<feature type="domain" description="tRNA pseudouridylate synthase B C-terminal" evidence="8">
    <location>
        <begin position="191"/>
        <end position="248"/>
    </location>
</feature>
<dbReference type="CDD" id="cd02573">
    <property type="entry name" value="PseudoU_synth_EcTruB"/>
    <property type="match status" value="1"/>
</dbReference>
<comment type="similarity">
    <text evidence="2 5">Belongs to the pseudouridine synthase TruB family. Type 1 subfamily.</text>
</comment>
<evidence type="ECO:0000259" key="8">
    <source>
        <dbReference type="Pfam" id="PF16198"/>
    </source>
</evidence>
<evidence type="ECO:0000256" key="3">
    <source>
        <dbReference type="ARBA" id="ARBA00022694"/>
    </source>
</evidence>
<dbReference type="Gene3D" id="3.30.2350.10">
    <property type="entry name" value="Pseudouridine synthase"/>
    <property type="match status" value="1"/>
</dbReference>
<dbReference type="Gene3D" id="2.30.130.10">
    <property type="entry name" value="PUA domain"/>
    <property type="match status" value="1"/>
</dbReference>
<dbReference type="InterPro" id="IPR014780">
    <property type="entry name" value="tRNA_psdUridine_synth_TruB"/>
</dbReference>
<dbReference type="EC" id="5.4.99.25" evidence="5"/>
<keyword evidence="3 5" id="KW-0819">tRNA processing</keyword>
<evidence type="ECO:0000256" key="1">
    <source>
        <dbReference type="ARBA" id="ARBA00000385"/>
    </source>
</evidence>
<dbReference type="NCBIfam" id="TIGR00431">
    <property type="entry name" value="TruB"/>
    <property type="match status" value="1"/>
</dbReference>
<feature type="domain" description="tRNA pseudouridine synthase II TruB subfamily 1 C-terminal" evidence="7">
    <location>
        <begin position="252"/>
        <end position="326"/>
    </location>
</feature>
<dbReference type="InterPro" id="IPR032819">
    <property type="entry name" value="TruB_C"/>
</dbReference>
<sequence length="329" mass="35699">MTDPRSQAPRQKLPRFALDGVLLLDKPLGLSSNDALIKAKRLLQALKAGHTGTLDPLATGLLPLCFGEATKFSQDLLEADKTYEARVRLGETTTTGDAEGEVLLTRDVTVDEAAIRAVLPQFTGPISQVPPMYSALKRDGKPLYEYARAGQTVEREARDITIHSLELLECSLPDAPEFTFRVTCSKGTYVRTLAEDIGEALGCGAHLRALRRTAVGPLTLDGAVTLEDLSAIDQPQRVEKLAPVDALLKTLPTVWLDDTLATRFGHGQRLRLDEARCPQTLRTCALSHEGGIEVKVYAEASGDVAARLLGVARLDSEALLTPQRLLKTQ</sequence>
<name>A0A5E4T637_9BURK</name>